<dbReference type="PANTHER" id="PTHR14110:SF5">
    <property type="entry name" value="OUTER ENVELOPE PORE PROTEIN 16-4, CHLOROPLASTIC"/>
    <property type="match status" value="1"/>
</dbReference>
<dbReference type="AlphaFoldDB" id="A0A8T2U420"/>
<dbReference type="GO" id="GO:0030943">
    <property type="term" value="F:mitochondrion targeting sequence binding"/>
    <property type="evidence" value="ECO:0007669"/>
    <property type="project" value="TreeGrafter"/>
</dbReference>
<name>A0A8T2U420_CERRI</name>
<comment type="subcellular location">
    <subcellularLocation>
        <location evidence="1">Membrane</location>
        <topology evidence="1">Multi-pass membrane protein</topology>
    </subcellularLocation>
</comment>
<keyword evidence="2" id="KW-0812">Transmembrane</keyword>
<comment type="caution">
    <text evidence="5">The sequence shown here is derived from an EMBL/GenBank/DDBJ whole genome shotgun (WGS) entry which is preliminary data.</text>
</comment>
<gene>
    <name evidence="5" type="ORF">KP509_09G004300</name>
</gene>
<dbReference type="Pfam" id="PF02466">
    <property type="entry name" value="Tim17"/>
    <property type="match status" value="1"/>
</dbReference>
<dbReference type="Proteomes" id="UP000825935">
    <property type="component" value="Chromosome 9"/>
</dbReference>
<proteinExistence type="predicted"/>
<evidence type="ECO:0000256" key="1">
    <source>
        <dbReference type="ARBA" id="ARBA00004141"/>
    </source>
</evidence>
<dbReference type="PANTHER" id="PTHR14110">
    <property type="entry name" value="MITOCHONDRIAL IMPORT INNER MEMBRANE TRANSLOCASE SUBUNIT TIM22"/>
    <property type="match status" value="1"/>
</dbReference>
<keyword evidence="4" id="KW-0472">Membrane</keyword>
<dbReference type="GO" id="GO:0042721">
    <property type="term" value="C:TIM22 mitochondrial import inner membrane insertion complex"/>
    <property type="evidence" value="ECO:0007669"/>
    <property type="project" value="InterPro"/>
</dbReference>
<dbReference type="EMBL" id="CM035414">
    <property type="protein sequence ID" value="KAH7428493.1"/>
    <property type="molecule type" value="Genomic_DNA"/>
</dbReference>
<dbReference type="OMA" id="GFCAIAD"/>
<dbReference type="OrthoDB" id="1865977at2759"/>
<dbReference type="InterPro" id="IPR039175">
    <property type="entry name" value="TIM22"/>
</dbReference>
<sequence>MGSQQNVRRGKSPEKMSLQELFEEGPPCAARAADGALRMVVCGITWGILAGSHDSLREGYRGLSRIPYVAKSCGRYSLLWGGCAGTYFGLNCGLERLRKKRDWANATVAGALTGAILAVISGNGSRILASSAVLSAAATALDFISPLQYPPTGLWVEEFQ</sequence>
<evidence type="ECO:0000256" key="3">
    <source>
        <dbReference type="ARBA" id="ARBA00022989"/>
    </source>
</evidence>
<dbReference type="GO" id="GO:0008320">
    <property type="term" value="F:protein transmembrane transporter activity"/>
    <property type="evidence" value="ECO:0007669"/>
    <property type="project" value="TreeGrafter"/>
</dbReference>
<evidence type="ECO:0000313" key="5">
    <source>
        <dbReference type="EMBL" id="KAH7428493.1"/>
    </source>
</evidence>
<dbReference type="GO" id="GO:0045039">
    <property type="term" value="P:protein insertion into mitochondrial inner membrane"/>
    <property type="evidence" value="ECO:0007669"/>
    <property type="project" value="InterPro"/>
</dbReference>
<reference evidence="5" key="1">
    <citation type="submission" date="2021-08" db="EMBL/GenBank/DDBJ databases">
        <title>WGS assembly of Ceratopteris richardii.</title>
        <authorList>
            <person name="Marchant D.B."/>
            <person name="Chen G."/>
            <person name="Jenkins J."/>
            <person name="Shu S."/>
            <person name="Leebens-Mack J."/>
            <person name="Grimwood J."/>
            <person name="Schmutz J."/>
            <person name="Soltis P."/>
            <person name="Soltis D."/>
            <person name="Chen Z.-H."/>
        </authorList>
    </citation>
    <scope>NUCLEOTIDE SEQUENCE</scope>
    <source>
        <strain evidence="5">Whitten #5841</strain>
        <tissue evidence="5">Leaf</tissue>
    </source>
</reference>
<accession>A0A8T2U420</accession>
<organism evidence="5 6">
    <name type="scientific">Ceratopteris richardii</name>
    <name type="common">Triangle waterfern</name>
    <dbReference type="NCBI Taxonomy" id="49495"/>
    <lineage>
        <taxon>Eukaryota</taxon>
        <taxon>Viridiplantae</taxon>
        <taxon>Streptophyta</taxon>
        <taxon>Embryophyta</taxon>
        <taxon>Tracheophyta</taxon>
        <taxon>Polypodiopsida</taxon>
        <taxon>Polypodiidae</taxon>
        <taxon>Polypodiales</taxon>
        <taxon>Pteridineae</taxon>
        <taxon>Pteridaceae</taxon>
        <taxon>Parkerioideae</taxon>
        <taxon>Ceratopteris</taxon>
    </lineage>
</organism>
<evidence type="ECO:0000313" key="6">
    <source>
        <dbReference type="Proteomes" id="UP000825935"/>
    </source>
</evidence>
<keyword evidence="6" id="KW-1185">Reference proteome</keyword>
<protein>
    <submittedName>
        <fullName evidence="5">Uncharacterized protein</fullName>
    </submittedName>
</protein>
<evidence type="ECO:0000256" key="2">
    <source>
        <dbReference type="ARBA" id="ARBA00022692"/>
    </source>
</evidence>
<evidence type="ECO:0000256" key="4">
    <source>
        <dbReference type="ARBA" id="ARBA00023136"/>
    </source>
</evidence>
<keyword evidence="3" id="KW-1133">Transmembrane helix</keyword>